<feature type="compositionally biased region" description="Low complexity" evidence="1">
    <location>
        <begin position="33"/>
        <end position="54"/>
    </location>
</feature>
<name>A0A6N7ZHN9_9MICO</name>
<accession>A0A6N7ZHN9</accession>
<dbReference type="Pfam" id="PF03537">
    <property type="entry name" value="Glyco_hydro_114"/>
    <property type="match status" value="1"/>
</dbReference>
<organism evidence="3 4">
    <name type="scientific">Cellulosimicrobium composti</name>
    <dbReference type="NCBI Taxonomy" id="2672572"/>
    <lineage>
        <taxon>Bacteria</taxon>
        <taxon>Bacillati</taxon>
        <taxon>Actinomycetota</taxon>
        <taxon>Actinomycetes</taxon>
        <taxon>Micrococcales</taxon>
        <taxon>Promicromonosporaceae</taxon>
        <taxon>Cellulosimicrobium</taxon>
    </lineage>
</organism>
<dbReference type="PANTHER" id="PTHR35273:SF2">
    <property type="entry name" value="ALPHA-GALACTOSIDASE"/>
    <property type="match status" value="1"/>
</dbReference>
<comment type="caution">
    <text evidence="3">The sequence shown here is derived from an EMBL/GenBank/DDBJ whole genome shotgun (WGS) entry which is preliminary data.</text>
</comment>
<dbReference type="SUPFAM" id="SSF51445">
    <property type="entry name" value="(Trans)glycosidases"/>
    <property type="match status" value="1"/>
</dbReference>
<evidence type="ECO:0000256" key="1">
    <source>
        <dbReference type="SAM" id="MobiDB-lite"/>
    </source>
</evidence>
<proteinExistence type="predicted"/>
<gene>
    <name evidence="3" type="ORF">GJV82_07705</name>
</gene>
<dbReference type="Proteomes" id="UP000440668">
    <property type="component" value="Unassembled WGS sequence"/>
</dbReference>
<dbReference type="InterPro" id="IPR004352">
    <property type="entry name" value="GH114_TIM-barrel"/>
</dbReference>
<evidence type="ECO:0000313" key="3">
    <source>
        <dbReference type="EMBL" id="MTG88829.1"/>
    </source>
</evidence>
<dbReference type="InterPro" id="IPR013785">
    <property type="entry name" value="Aldolase_TIM"/>
</dbReference>
<reference evidence="3 4" key="1">
    <citation type="submission" date="2019-11" db="EMBL/GenBank/DDBJ databases">
        <title>Cellulosimicrobium composti sp. nov. isolated from a compost.</title>
        <authorList>
            <person name="Yang Y."/>
        </authorList>
    </citation>
    <scope>NUCLEOTIDE SEQUENCE [LARGE SCALE GENOMIC DNA]</scope>
    <source>
        <strain evidence="3 4">BIT-GX5</strain>
    </source>
</reference>
<evidence type="ECO:0000313" key="4">
    <source>
        <dbReference type="Proteomes" id="UP000440668"/>
    </source>
</evidence>
<dbReference type="InterPro" id="IPR017853">
    <property type="entry name" value="GH"/>
</dbReference>
<evidence type="ECO:0000259" key="2">
    <source>
        <dbReference type="Pfam" id="PF03537"/>
    </source>
</evidence>
<dbReference type="RefSeq" id="WP_115941420.1">
    <property type="nucleotide sequence ID" value="NZ_WMKA01000013.1"/>
</dbReference>
<feature type="domain" description="Glycoside-hydrolase family GH114 TIM-barrel" evidence="2">
    <location>
        <begin position="64"/>
        <end position="291"/>
    </location>
</feature>
<dbReference type="Gene3D" id="3.20.20.70">
    <property type="entry name" value="Aldolase class I"/>
    <property type="match status" value="1"/>
</dbReference>
<dbReference type="PROSITE" id="PS51257">
    <property type="entry name" value="PROKAR_LIPOPROTEIN"/>
    <property type="match status" value="1"/>
</dbReference>
<dbReference type="AlphaFoldDB" id="A0A6N7ZHN9"/>
<sequence length="303" mass="31514">MGQAERTWGALTVAALTLAGCAPGPAVPATADPSTAGPSTAGPSSTGPSAGATPRLPPTEGVLDYQLGGAYDEVDPGSGPVTPDVVVRDATAEPLPGAYSVCYVNGFQTQPGDADRWRGHEDLLLHDADGTPVVDPDWPDEHVLDPSTAEQREGILAILGPVVSGCAEDGFDAVEIDNLDTWTRFDAIDEDGAHALARAYVDLAHDAGLAVAQKNAAEVAPLAARDLGFDLAVTEECAVFDECAAYTAVYGDHVLQVEYPDALADAGLTFDDVCARDARAPLVVLRDRDLVAPDEPGYLYETC</sequence>
<feature type="region of interest" description="Disordered" evidence="1">
    <location>
        <begin position="26"/>
        <end position="63"/>
    </location>
</feature>
<protein>
    <recommendedName>
        <fullName evidence="2">Glycoside-hydrolase family GH114 TIM-barrel domain-containing protein</fullName>
    </recommendedName>
</protein>
<dbReference type="EMBL" id="WMKA01000013">
    <property type="protein sequence ID" value="MTG88829.1"/>
    <property type="molecule type" value="Genomic_DNA"/>
</dbReference>
<dbReference type="PANTHER" id="PTHR35273">
    <property type="entry name" value="ALPHA-1,4 POLYGALACTOSAMINIDASE, PUTATIVE (AFU_ORTHOLOGUE AFUA_3G07890)-RELATED"/>
    <property type="match status" value="1"/>
</dbReference>